<reference evidence="5 6" key="1">
    <citation type="submission" date="2018-06" db="EMBL/GenBank/DDBJ databases">
        <title>Fusarium incarnatum-equiseti species complex species 28.</title>
        <authorList>
            <person name="Gardiner D.M."/>
        </authorList>
    </citation>
    <scope>NUCLEOTIDE SEQUENCE [LARGE SCALE GENOMIC DNA]</scope>
    <source>
        <strain evidence="5 6">FIESC_28</strain>
    </source>
</reference>
<dbReference type="InterPro" id="IPR002110">
    <property type="entry name" value="Ankyrin_rpt"/>
</dbReference>
<dbReference type="PROSITE" id="PS50297">
    <property type="entry name" value="ANK_REP_REGION"/>
    <property type="match status" value="6"/>
</dbReference>
<dbReference type="RefSeq" id="XP_031012484.1">
    <property type="nucleotide sequence ID" value="XM_031163450.1"/>
</dbReference>
<keyword evidence="2" id="KW-0040">ANK repeat</keyword>
<feature type="repeat" description="ANK" evidence="2">
    <location>
        <begin position="1132"/>
        <end position="1154"/>
    </location>
</feature>
<evidence type="ECO:0000256" key="2">
    <source>
        <dbReference type="PROSITE-ProRule" id="PRU00023"/>
    </source>
</evidence>
<dbReference type="Gene3D" id="1.25.40.20">
    <property type="entry name" value="Ankyrin repeat-containing domain"/>
    <property type="match status" value="3"/>
</dbReference>
<dbReference type="InterPro" id="IPR027417">
    <property type="entry name" value="P-loop_NTPase"/>
</dbReference>
<feature type="repeat" description="ANK" evidence="2">
    <location>
        <begin position="924"/>
        <end position="956"/>
    </location>
</feature>
<feature type="domain" description="Nephrocystin 3-like N-terminal" evidence="4">
    <location>
        <begin position="410"/>
        <end position="524"/>
    </location>
</feature>
<feature type="domain" description="GPI inositol-deacylase winged helix" evidence="3">
    <location>
        <begin position="635"/>
        <end position="712"/>
    </location>
</feature>
<evidence type="ECO:0000259" key="4">
    <source>
        <dbReference type="Pfam" id="PF24883"/>
    </source>
</evidence>
<dbReference type="GeneID" id="41998746"/>
<dbReference type="Proteomes" id="UP000253153">
    <property type="component" value="Unassembled WGS sequence"/>
</dbReference>
<proteinExistence type="predicted"/>
<keyword evidence="6" id="KW-1185">Reference proteome</keyword>
<dbReference type="SUPFAM" id="SSF48403">
    <property type="entry name" value="Ankyrin repeat"/>
    <property type="match status" value="1"/>
</dbReference>
<dbReference type="InterPro" id="IPR054471">
    <property type="entry name" value="GPIID_WHD"/>
</dbReference>
<dbReference type="Pfam" id="PF12796">
    <property type="entry name" value="Ank_2"/>
    <property type="match status" value="4"/>
</dbReference>
<feature type="repeat" description="ANK" evidence="2">
    <location>
        <begin position="1061"/>
        <end position="1093"/>
    </location>
</feature>
<dbReference type="InterPro" id="IPR056884">
    <property type="entry name" value="NPHP3-like_N"/>
</dbReference>
<feature type="repeat" description="ANK" evidence="2">
    <location>
        <begin position="1026"/>
        <end position="1058"/>
    </location>
</feature>
<dbReference type="Gene3D" id="3.40.50.300">
    <property type="entry name" value="P-loop containing nucleotide triphosphate hydrolases"/>
    <property type="match status" value="1"/>
</dbReference>
<dbReference type="Pfam" id="PF22939">
    <property type="entry name" value="WHD_GPIID"/>
    <property type="match status" value="1"/>
</dbReference>
<keyword evidence="1" id="KW-0677">Repeat</keyword>
<feature type="repeat" description="ANK" evidence="2">
    <location>
        <begin position="957"/>
        <end position="989"/>
    </location>
</feature>
<gene>
    <name evidence="5" type="ORF">FIESC28_09313</name>
</gene>
<evidence type="ECO:0000256" key="1">
    <source>
        <dbReference type="ARBA" id="ARBA00022737"/>
    </source>
</evidence>
<dbReference type="Gene3D" id="3.40.50.1580">
    <property type="entry name" value="Nucleoside phosphorylase domain"/>
    <property type="match status" value="1"/>
</dbReference>
<dbReference type="InterPro" id="IPR035994">
    <property type="entry name" value="Nucleoside_phosphorylase_sf"/>
</dbReference>
<dbReference type="PROSITE" id="PS50088">
    <property type="entry name" value="ANK_REPEAT"/>
    <property type="match status" value="6"/>
</dbReference>
<dbReference type="InterPro" id="IPR053137">
    <property type="entry name" value="NLR-like"/>
</dbReference>
<dbReference type="OrthoDB" id="1577640at2759"/>
<evidence type="ECO:0000259" key="3">
    <source>
        <dbReference type="Pfam" id="PF22939"/>
    </source>
</evidence>
<dbReference type="Pfam" id="PF24883">
    <property type="entry name" value="NPHP3_N"/>
    <property type="match status" value="1"/>
</dbReference>
<organism evidence="5 6">
    <name type="scientific">Fusarium coffeatum</name>
    <dbReference type="NCBI Taxonomy" id="231269"/>
    <lineage>
        <taxon>Eukaryota</taxon>
        <taxon>Fungi</taxon>
        <taxon>Dikarya</taxon>
        <taxon>Ascomycota</taxon>
        <taxon>Pezizomycotina</taxon>
        <taxon>Sordariomycetes</taxon>
        <taxon>Hypocreomycetidae</taxon>
        <taxon>Hypocreales</taxon>
        <taxon>Nectriaceae</taxon>
        <taxon>Fusarium</taxon>
        <taxon>Fusarium incarnatum-equiseti species complex</taxon>
    </lineage>
</organism>
<dbReference type="AlphaFoldDB" id="A0A366R1D1"/>
<accession>A0A366R1D1</accession>
<evidence type="ECO:0000313" key="5">
    <source>
        <dbReference type="EMBL" id="RBR10782.1"/>
    </source>
</evidence>
<name>A0A366R1D1_9HYPO</name>
<dbReference type="InterPro" id="IPR036770">
    <property type="entry name" value="Ankyrin_rpt-contain_sf"/>
</dbReference>
<sequence>MSNPHDYTVAWICAVSTERVAAEAFLDESNHELPAFRSPHDNNSYKLGKIGGHMVVIAVLPDGEYGTSSAACVARDLLHTFPNVRIGLMVGIGGGAPSNKHDIRLGDIVVGATCGGKSGVLQYDFGKAIQNQPLEMTRFMNQAPSILRTAIAGLRARHEIDGHDIQDAIEQALAKKPRLRKKYKLPGHENDRLYQSHIIHQNGSCPENCGDGESVLVARPERTDEDDDPTIHYGAIASADKLMKDANIRDRLAREHGVLCFEMEAAGLMNHFPCLIIRGICDYSDTHKNDQWQGYAAMVAAAYAKDLLLRIVPSSIENERKIADILSNLEGSVNNVNEELKPISRIIHTRHDRVILEWLTSHDYAISHKDIFTKAEPGTGQWFLESQAFQTWLNNDAQMNHLLTEFRQMPDVGIAYIYCNYQRHTQQRATDILSSLLRQLAQTQSPLPTSVQDLYKGHERFRTQPTLKQISEALSLVAGEFSKVYIVIDALDECNATDNTRVTVLREIYRLQKHMTVNIFATSRPNKEVSNVFGGSLTLDITATDDDVRMYLDTQISLQESLIIDNPLKAEIKDKIVAIADGMFLLASLQAGTVLSQPTKGDLLETLETLTRGEQGLDDHYYQAMNRIQDQEPNRKALALKILTWIVHSKRPLFLRELQHALAVRKNTKELDPNFIPHPEIILSLCAGLVVLDKESTVVRLVHYTTQEYFERERERWFKDPETELTMTCVTYLSFDIFGKADRKVYAKEYSDGYSYCPTDLEVNLEEHPFYFYSAHHWGNHAQSATAQVNELLLYFLMSDSHVNASGYAIMPRLDGDSLRLAVTTSGMHLAAYFGLSSLARCLLDRGFAPDQMDSGHRTPLSYAAEYKQETIVRLLLARDDVDPDSPSADGETPLMLAVMNGHKAIFELISERSDIRINKWDTYGKTALHWAVTARDKSIVARLLERGADLEMEDSQGQTVLSVAAGNGDTSMVSFLLHNGANSNPKQKEGNRKTALAFAAQNGHEEVVRLLVSTEGVVIDTKDNMGRSPLIHAASLGHEGIARLLLDRGANPELRDTYRYGGYPLHHATIGGHMGVVMLLLQRDVDPDQVDRDGRTPFSYAAQLGHIEIAKLLLASAKVDPDSKCSNEYDEGRTPLSYAAEGGDESIVEFLLDTCGVDPDSKATGRAAAGWTPLMYAASTQRVAIVNILLRTDRVDPDARASDALYIGRTPLSFAAQGCAEAVG</sequence>
<protein>
    <submittedName>
        <fullName evidence="5">Uncharacterized protein</fullName>
    </submittedName>
</protein>
<feature type="repeat" description="ANK" evidence="2">
    <location>
        <begin position="1094"/>
        <end position="1115"/>
    </location>
</feature>
<dbReference type="SUPFAM" id="SSF53167">
    <property type="entry name" value="Purine and uridine phosphorylases"/>
    <property type="match status" value="1"/>
</dbReference>
<dbReference type="GO" id="GO:0009116">
    <property type="term" value="P:nucleoside metabolic process"/>
    <property type="evidence" value="ECO:0007669"/>
    <property type="project" value="InterPro"/>
</dbReference>
<dbReference type="SMART" id="SM00248">
    <property type="entry name" value="ANK"/>
    <property type="match status" value="11"/>
</dbReference>
<dbReference type="GO" id="GO:0003824">
    <property type="term" value="F:catalytic activity"/>
    <property type="evidence" value="ECO:0007669"/>
    <property type="project" value="InterPro"/>
</dbReference>
<dbReference type="PANTHER" id="PTHR46082:SF11">
    <property type="entry name" value="AAA+ ATPASE DOMAIN-CONTAINING PROTEIN-RELATED"/>
    <property type="match status" value="1"/>
</dbReference>
<dbReference type="EMBL" id="QKXC01000228">
    <property type="protein sequence ID" value="RBR10782.1"/>
    <property type="molecule type" value="Genomic_DNA"/>
</dbReference>
<comment type="caution">
    <text evidence="5">The sequence shown here is derived from an EMBL/GenBank/DDBJ whole genome shotgun (WGS) entry which is preliminary data.</text>
</comment>
<evidence type="ECO:0000313" key="6">
    <source>
        <dbReference type="Proteomes" id="UP000253153"/>
    </source>
</evidence>
<dbReference type="PANTHER" id="PTHR46082">
    <property type="entry name" value="ATP/GTP-BINDING PROTEIN-RELATED"/>
    <property type="match status" value="1"/>
</dbReference>